<keyword evidence="5" id="KW-0238">DNA-binding</keyword>
<feature type="binding site" evidence="8">
    <location>
        <position position="75"/>
    </location>
    <ligand>
        <name>Fe cation</name>
        <dbReference type="ChEBI" id="CHEBI:24875"/>
    </ligand>
</feature>
<feature type="binding site" evidence="7">
    <location>
        <position position="92"/>
    </location>
    <ligand>
        <name>Zn(2+)</name>
        <dbReference type="ChEBI" id="CHEBI:29105"/>
    </ligand>
</feature>
<dbReference type="InterPro" id="IPR036390">
    <property type="entry name" value="WH_DNA-bd_sf"/>
</dbReference>
<dbReference type="InterPro" id="IPR036388">
    <property type="entry name" value="WH-like_DNA-bd_sf"/>
</dbReference>
<dbReference type="Pfam" id="PF01475">
    <property type="entry name" value="FUR"/>
    <property type="match status" value="1"/>
</dbReference>
<gene>
    <name evidence="9" type="ORF">M8523_11475</name>
</gene>
<feature type="binding site" evidence="7">
    <location>
        <position position="132"/>
    </location>
    <ligand>
        <name>Zn(2+)</name>
        <dbReference type="ChEBI" id="CHEBI:29105"/>
    </ligand>
</feature>
<keyword evidence="4" id="KW-0805">Transcription regulation</keyword>
<dbReference type="EMBL" id="JAMOIM010000006">
    <property type="protein sequence ID" value="MCW6508638.1"/>
    <property type="molecule type" value="Genomic_DNA"/>
</dbReference>
<dbReference type="GO" id="GO:0005829">
    <property type="term" value="C:cytosol"/>
    <property type="evidence" value="ECO:0007669"/>
    <property type="project" value="TreeGrafter"/>
</dbReference>
<keyword evidence="3 7" id="KW-0862">Zinc</keyword>
<evidence type="ECO:0000256" key="2">
    <source>
        <dbReference type="ARBA" id="ARBA00022491"/>
    </source>
</evidence>
<evidence type="ECO:0000256" key="1">
    <source>
        <dbReference type="ARBA" id="ARBA00007957"/>
    </source>
</evidence>
<organism evidence="9 10">
    <name type="scientific">Lichenifustis flavocetrariae</name>
    <dbReference type="NCBI Taxonomy" id="2949735"/>
    <lineage>
        <taxon>Bacteria</taxon>
        <taxon>Pseudomonadati</taxon>
        <taxon>Pseudomonadota</taxon>
        <taxon>Alphaproteobacteria</taxon>
        <taxon>Hyphomicrobiales</taxon>
        <taxon>Lichenihabitantaceae</taxon>
        <taxon>Lichenifustis</taxon>
    </lineage>
</organism>
<comment type="cofactor">
    <cofactor evidence="8">
        <name>Mn(2+)</name>
        <dbReference type="ChEBI" id="CHEBI:29035"/>
    </cofactor>
    <cofactor evidence="8">
        <name>Fe(2+)</name>
        <dbReference type="ChEBI" id="CHEBI:29033"/>
    </cofactor>
    <text evidence="8">Binds 1 Mn(2+) or Fe(2+) ion per subunit.</text>
</comment>
<dbReference type="Proteomes" id="UP001165667">
    <property type="component" value="Unassembled WGS sequence"/>
</dbReference>
<feature type="binding site" evidence="8">
    <location>
        <position position="77"/>
    </location>
    <ligand>
        <name>Fe cation</name>
        <dbReference type="ChEBI" id="CHEBI:24875"/>
    </ligand>
</feature>
<dbReference type="GO" id="GO:1900376">
    <property type="term" value="P:regulation of secondary metabolite biosynthetic process"/>
    <property type="evidence" value="ECO:0007669"/>
    <property type="project" value="TreeGrafter"/>
</dbReference>
<keyword evidence="7" id="KW-0479">Metal-binding</keyword>
<dbReference type="GO" id="GO:0008270">
    <property type="term" value="F:zinc ion binding"/>
    <property type="evidence" value="ECO:0007669"/>
    <property type="project" value="TreeGrafter"/>
</dbReference>
<reference evidence="9" key="1">
    <citation type="submission" date="2022-05" db="EMBL/GenBank/DDBJ databases">
        <authorList>
            <person name="Pankratov T."/>
        </authorList>
    </citation>
    <scope>NUCLEOTIDE SEQUENCE</scope>
    <source>
        <strain evidence="9">BP6-180914</strain>
    </source>
</reference>
<keyword evidence="2" id="KW-0678">Repressor</keyword>
<comment type="similarity">
    <text evidence="1">Belongs to the Fur family.</text>
</comment>
<keyword evidence="8" id="KW-0408">Iron</keyword>
<evidence type="ECO:0000256" key="3">
    <source>
        <dbReference type="ARBA" id="ARBA00022833"/>
    </source>
</evidence>
<accession>A0AA41YX61</accession>
<dbReference type="GO" id="GO:0045892">
    <property type="term" value="P:negative regulation of DNA-templated transcription"/>
    <property type="evidence" value="ECO:0007669"/>
    <property type="project" value="TreeGrafter"/>
</dbReference>
<evidence type="ECO:0000256" key="4">
    <source>
        <dbReference type="ARBA" id="ARBA00023015"/>
    </source>
</evidence>
<protein>
    <submittedName>
        <fullName evidence="9">Transcriptional repressor</fullName>
    </submittedName>
</protein>
<dbReference type="InterPro" id="IPR002481">
    <property type="entry name" value="FUR"/>
</dbReference>
<sequence length="145" mass="15441">MASRKGTQHATNIMEALTEAARPLSAYDLLDRLRPTGVAAPLTVYRALDKLMASGRVHRIESLNAFVACRHGEHHHDHADTPPPRAVGFAICDGCGTVEEFSDADLFAHLNGCLAAKGFVPRSSAIEVHGRCAGCVRGGVAETQP</sequence>
<dbReference type="PANTHER" id="PTHR33202:SF6">
    <property type="entry name" value="ZINC UPTAKE REGULATION PROTEIN"/>
    <property type="match status" value="1"/>
</dbReference>
<evidence type="ECO:0000313" key="10">
    <source>
        <dbReference type="Proteomes" id="UP001165667"/>
    </source>
</evidence>
<evidence type="ECO:0000256" key="5">
    <source>
        <dbReference type="ARBA" id="ARBA00023125"/>
    </source>
</evidence>
<comment type="caution">
    <text evidence="9">The sequence shown here is derived from an EMBL/GenBank/DDBJ whole genome shotgun (WGS) entry which is preliminary data.</text>
</comment>
<feature type="binding site" evidence="7">
    <location>
        <position position="135"/>
    </location>
    <ligand>
        <name>Zn(2+)</name>
        <dbReference type="ChEBI" id="CHEBI:29105"/>
    </ligand>
</feature>
<keyword evidence="10" id="KW-1185">Reference proteome</keyword>
<dbReference type="GO" id="GO:0000976">
    <property type="term" value="F:transcription cis-regulatory region binding"/>
    <property type="evidence" value="ECO:0007669"/>
    <property type="project" value="TreeGrafter"/>
</dbReference>
<keyword evidence="6" id="KW-0804">Transcription</keyword>
<dbReference type="SUPFAM" id="SSF46785">
    <property type="entry name" value="Winged helix' DNA-binding domain"/>
    <property type="match status" value="1"/>
</dbReference>
<feature type="binding site" evidence="7">
    <location>
        <position position="95"/>
    </location>
    <ligand>
        <name>Zn(2+)</name>
        <dbReference type="ChEBI" id="CHEBI:29105"/>
    </ligand>
</feature>
<evidence type="ECO:0000256" key="8">
    <source>
        <dbReference type="PIRSR" id="PIRSR602481-2"/>
    </source>
</evidence>
<dbReference type="Gene3D" id="3.30.1490.190">
    <property type="match status" value="1"/>
</dbReference>
<name>A0AA41YX61_9HYPH</name>
<dbReference type="InterPro" id="IPR043135">
    <property type="entry name" value="Fur_C"/>
</dbReference>
<proteinExistence type="inferred from homology"/>
<dbReference type="GO" id="GO:0003700">
    <property type="term" value="F:DNA-binding transcription factor activity"/>
    <property type="evidence" value="ECO:0007669"/>
    <property type="project" value="InterPro"/>
</dbReference>
<dbReference type="PANTHER" id="PTHR33202">
    <property type="entry name" value="ZINC UPTAKE REGULATION PROTEIN"/>
    <property type="match status" value="1"/>
</dbReference>
<comment type="cofactor">
    <cofactor evidence="7">
        <name>Zn(2+)</name>
        <dbReference type="ChEBI" id="CHEBI:29105"/>
    </cofactor>
    <text evidence="7">Binds 1 zinc ion per subunit.</text>
</comment>
<evidence type="ECO:0000256" key="6">
    <source>
        <dbReference type="ARBA" id="ARBA00023163"/>
    </source>
</evidence>
<evidence type="ECO:0000256" key="7">
    <source>
        <dbReference type="PIRSR" id="PIRSR602481-1"/>
    </source>
</evidence>
<dbReference type="RefSeq" id="WP_282585007.1">
    <property type="nucleotide sequence ID" value="NZ_JAMOIM010000006.1"/>
</dbReference>
<evidence type="ECO:0000313" key="9">
    <source>
        <dbReference type="EMBL" id="MCW6508638.1"/>
    </source>
</evidence>
<dbReference type="AlphaFoldDB" id="A0AA41YX61"/>
<dbReference type="Gene3D" id="1.10.10.10">
    <property type="entry name" value="Winged helix-like DNA-binding domain superfamily/Winged helix DNA-binding domain"/>
    <property type="match status" value="1"/>
</dbReference>